<evidence type="ECO:0000259" key="2">
    <source>
        <dbReference type="Pfam" id="PF06568"/>
    </source>
</evidence>
<feature type="transmembrane region" description="Helical" evidence="1">
    <location>
        <begin position="18"/>
        <end position="37"/>
    </location>
</feature>
<dbReference type="RefSeq" id="WP_269421827.1">
    <property type="nucleotide sequence ID" value="NZ_JAPWGY010000001.1"/>
</dbReference>
<evidence type="ECO:0000313" key="3">
    <source>
        <dbReference type="EMBL" id="MCZ4279627.1"/>
    </source>
</evidence>
<organism evidence="3 4">
    <name type="scientific">Kiloniella laminariae</name>
    <dbReference type="NCBI Taxonomy" id="454162"/>
    <lineage>
        <taxon>Bacteria</taxon>
        <taxon>Pseudomonadati</taxon>
        <taxon>Pseudomonadota</taxon>
        <taxon>Alphaproteobacteria</taxon>
        <taxon>Rhodospirillales</taxon>
        <taxon>Kiloniellaceae</taxon>
        <taxon>Kiloniella</taxon>
    </lineage>
</organism>
<keyword evidence="1" id="KW-0812">Transmembrane</keyword>
<reference evidence="3" key="1">
    <citation type="submission" date="2022-12" db="EMBL/GenBank/DDBJ databases">
        <title>Bacterial isolates from different developmental stages of Nematostella vectensis.</title>
        <authorList>
            <person name="Fraune S."/>
        </authorList>
    </citation>
    <scope>NUCLEOTIDE SEQUENCE</scope>
    <source>
        <strain evidence="3">G21630-S1</strain>
    </source>
</reference>
<proteinExistence type="predicted"/>
<dbReference type="Proteomes" id="UP001069802">
    <property type="component" value="Unassembled WGS sequence"/>
</dbReference>
<protein>
    <submittedName>
        <fullName evidence="3">DUF1127 domain-containing protein</fullName>
    </submittedName>
</protein>
<dbReference type="InterPro" id="IPR009506">
    <property type="entry name" value="YjiS-like"/>
</dbReference>
<feature type="domain" description="YjiS-like" evidence="2">
    <location>
        <begin position="34"/>
        <end position="69"/>
    </location>
</feature>
<sequence length="75" mass="8177">MATVTFSETLPLNPTAGYAQRIGLSLGTLFISMIEAIEAYKLRRQTRIALYNCSDAVLEDIGLSRGDIEGIVSKL</sequence>
<name>A0ABT4LHZ5_9PROT</name>
<keyword evidence="1" id="KW-0472">Membrane</keyword>
<dbReference type="Pfam" id="PF06568">
    <property type="entry name" value="YjiS-like"/>
    <property type="match status" value="1"/>
</dbReference>
<gene>
    <name evidence="3" type="ORF">O4H49_02480</name>
</gene>
<evidence type="ECO:0000256" key="1">
    <source>
        <dbReference type="SAM" id="Phobius"/>
    </source>
</evidence>
<accession>A0ABT4LHZ5</accession>
<dbReference type="EMBL" id="JAPWGY010000001">
    <property type="protein sequence ID" value="MCZ4279627.1"/>
    <property type="molecule type" value="Genomic_DNA"/>
</dbReference>
<comment type="caution">
    <text evidence="3">The sequence shown here is derived from an EMBL/GenBank/DDBJ whole genome shotgun (WGS) entry which is preliminary data.</text>
</comment>
<evidence type="ECO:0000313" key="4">
    <source>
        <dbReference type="Proteomes" id="UP001069802"/>
    </source>
</evidence>
<keyword evidence="4" id="KW-1185">Reference proteome</keyword>
<keyword evidence="1" id="KW-1133">Transmembrane helix</keyword>